<name>A0ABD0YK29_9HEMI</name>
<organism evidence="2 3">
    <name type="scientific">Ranatra chinensis</name>
    <dbReference type="NCBI Taxonomy" id="642074"/>
    <lineage>
        <taxon>Eukaryota</taxon>
        <taxon>Metazoa</taxon>
        <taxon>Ecdysozoa</taxon>
        <taxon>Arthropoda</taxon>
        <taxon>Hexapoda</taxon>
        <taxon>Insecta</taxon>
        <taxon>Pterygota</taxon>
        <taxon>Neoptera</taxon>
        <taxon>Paraneoptera</taxon>
        <taxon>Hemiptera</taxon>
        <taxon>Heteroptera</taxon>
        <taxon>Panheteroptera</taxon>
        <taxon>Nepomorpha</taxon>
        <taxon>Nepidae</taxon>
        <taxon>Ranatrinae</taxon>
        <taxon>Ranatra</taxon>
    </lineage>
</organism>
<evidence type="ECO:0000256" key="1">
    <source>
        <dbReference type="SAM" id="Coils"/>
    </source>
</evidence>
<sequence length="273" mass="30909">MFYENNKQETTEIEISFGQAKEDLTYSRIYNHRLNRNRRKTPGLNDMRPVYKPVEHKWFKRQIIQPALVQSPEATIEDPSLMNVVSKQAQLQNLLQELYEAEAEVRMEAGEVSRTREVAAEAQQALEEAANQVRMLSTDLQSAQERAASVASKAQAAQIQVAAHDKLMFEARQRADSLSEQMVGFQAQLASAQQSYALGNTTQLLEQQGRPSFAANPDFLIPEPSEYQEHALYPPFAAQIPPMGLAVPRVDPNRYQKFINGINKNANYPNFII</sequence>
<gene>
    <name evidence="2" type="ORF">AAG570_011224</name>
</gene>
<dbReference type="Proteomes" id="UP001558652">
    <property type="component" value="Unassembled WGS sequence"/>
</dbReference>
<comment type="caution">
    <text evidence="2">The sequence shown here is derived from an EMBL/GenBank/DDBJ whole genome shotgun (WGS) entry which is preliminary data.</text>
</comment>
<dbReference type="AlphaFoldDB" id="A0ABD0YK29"/>
<dbReference type="Pfam" id="PF05335">
    <property type="entry name" value="DUF745"/>
    <property type="match status" value="1"/>
</dbReference>
<dbReference type="InterPro" id="IPR007999">
    <property type="entry name" value="DUF745"/>
</dbReference>
<reference evidence="2 3" key="1">
    <citation type="submission" date="2024-07" db="EMBL/GenBank/DDBJ databases">
        <title>Chromosome-level genome assembly of the water stick insect Ranatra chinensis (Heteroptera: Nepidae).</title>
        <authorList>
            <person name="Liu X."/>
        </authorList>
    </citation>
    <scope>NUCLEOTIDE SEQUENCE [LARGE SCALE GENOMIC DNA]</scope>
    <source>
        <strain evidence="2">Cailab_2021Rc</strain>
        <tissue evidence="2">Muscle</tissue>
    </source>
</reference>
<evidence type="ECO:0000313" key="3">
    <source>
        <dbReference type="Proteomes" id="UP001558652"/>
    </source>
</evidence>
<accession>A0ABD0YK29</accession>
<feature type="coiled-coil region" evidence="1">
    <location>
        <begin position="84"/>
        <end position="195"/>
    </location>
</feature>
<dbReference type="EMBL" id="JBFDAA010000006">
    <property type="protein sequence ID" value="KAL1131610.1"/>
    <property type="molecule type" value="Genomic_DNA"/>
</dbReference>
<keyword evidence="3" id="KW-1185">Reference proteome</keyword>
<proteinExistence type="predicted"/>
<protein>
    <submittedName>
        <fullName evidence="2">Uncharacterized protein</fullName>
    </submittedName>
</protein>
<keyword evidence="1" id="KW-0175">Coiled coil</keyword>
<evidence type="ECO:0000313" key="2">
    <source>
        <dbReference type="EMBL" id="KAL1131610.1"/>
    </source>
</evidence>